<reference evidence="1" key="1">
    <citation type="thesis" date="2020" institute="ProQuest LLC" country="789 East Eisenhower Parkway, Ann Arbor, MI, USA">
        <title>Comparative Genomics and Chromosome Evolution.</title>
        <authorList>
            <person name="Mudd A.B."/>
        </authorList>
    </citation>
    <scope>NUCLEOTIDE SEQUENCE</scope>
    <source>
        <strain evidence="1">237g6f4</strain>
        <tissue evidence="1">Blood</tissue>
    </source>
</reference>
<gene>
    <name evidence="1" type="ORF">GDO81_019574</name>
</gene>
<evidence type="ECO:0000313" key="2">
    <source>
        <dbReference type="Proteomes" id="UP000824782"/>
    </source>
</evidence>
<sequence>MYIFSSGCRITLRSSSVSVASFQFSLSVFILDPPYSVVRENWLWQINFDKPPVSKETFAVTLQLCSIVHIFSFSYPDFLVTFFCHCTGVLESLTMVLIQTHSP</sequence>
<name>A0AAV6YSK0_ENGPU</name>
<dbReference type="Proteomes" id="UP000824782">
    <property type="component" value="Unassembled WGS sequence"/>
</dbReference>
<dbReference type="AlphaFoldDB" id="A0AAV6YSK0"/>
<organism evidence="1 2">
    <name type="scientific">Engystomops pustulosus</name>
    <name type="common">Tungara frog</name>
    <name type="synonym">Physalaemus pustulosus</name>
    <dbReference type="NCBI Taxonomy" id="76066"/>
    <lineage>
        <taxon>Eukaryota</taxon>
        <taxon>Metazoa</taxon>
        <taxon>Chordata</taxon>
        <taxon>Craniata</taxon>
        <taxon>Vertebrata</taxon>
        <taxon>Euteleostomi</taxon>
        <taxon>Amphibia</taxon>
        <taxon>Batrachia</taxon>
        <taxon>Anura</taxon>
        <taxon>Neobatrachia</taxon>
        <taxon>Hyloidea</taxon>
        <taxon>Leptodactylidae</taxon>
        <taxon>Leiuperinae</taxon>
        <taxon>Engystomops</taxon>
    </lineage>
</organism>
<evidence type="ECO:0000313" key="1">
    <source>
        <dbReference type="EMBL" id="KAG8540282.1"/>
    </source>
</evidence>
<proteinExistence type="predicted"/>
<comment type="caution">
    <text evidence="1">The sequence shown here is derived from an EMBL/GenBank/DDBJ whole genome shotgun (WGS) entry which is preliminary data.</text>
</comment>
<protein>
    <submittedName>
        <fullName evidence="1">Uncharacterized protein</fullName>
    </submittedName>
</protein>
<accession>A0AAV6YSK0</accession>
<keyword evidence="2" id="KW-1185">Reference proteome</keyword>
<dbReference type="EMBL" id="WNYA01010931">
    <property type="protein sequence ID" value="KAG8540282.1"/>
    <property type="molecule type" value="Genomic_DNA"/>
</dbReference>